<name>A0A162PGF9_9CRUS</name>
<evidence type="ECO:0000256" key="4">
    <source>
        <dbReference type="ARBA" id="ARBA00022840"/>
    </source>
</evidence>
<dbReference type="PROSITE" id="PS00108">
    <property type="entry name" value="PROTEIN_KINASE_ST"/>
    <property type="match status" value="1"/>
</dbReference>
<evidence type="ECO:0000259" key="5">
    <source>
        <dbReference type="PROSITE" id="PS50011"/>
    </source>
</evidence>
<dbReference type="Gene3D" id="3.30.200.20">
    <property type="entry name" value="Phosphorylase Kinase, domain 1"/>
    <property type="match status" value="1"/>
</dbReference>
<keyword evidence="3 6" id="KW-0418">Kinase</keyword>
<dbReference type="AlphaFoldDB" id="A0A162PGF9"/>
<evidence type="ECO:0000256" key="3">
    <source>
        <dbReference type="ARBA" id="ARBA00022777"/>
    </source>
</evidence>
<accession>A0A162PGF9</accession>
<gene>
    <name evidence="6" type="ORF">APZ42_015429</name>
</gene>
<dbReference type="PROSITE" id="PS50011">
    <property type="entry name" value="PROTEIN_KINASE_DOM"/>
    <property type="match status" value="1"/>
</dbReference>
<keyword evidence="2" id="KW-0547">Nucleotide-binding</keyword>
<dbReference type="InterPro" id="IPR008271">
    <property type="entry name" value="Ser/Thr_kinase_AS"/>
</dbReference>
<organism evidence="6 7">
    <name type="scientific">Daphnia magna</name>
    <dbReference type="NCBI Taxonomy" id="35525"/>
    <lineage>
        <taxon>Eukaryota</taxon>
        <taxon>Metazoa</taxon>
        <taxon>Ecdysozoa</taxon>
        <taxon>Arthropoda</taxon>
        <taxon>Crustacea</taxon>
        <taxon>Branchiopoda</taxon>
        <taxon>Diplostraca</taxon>
        <taxon>Cladocera</taxon>
        <taxon>Anomopoda</taxon>
        <taxon>Daphniidae</taxon>
        <taxon>Daphnia</taxon>
    </lineage>
</organism>
<evidence type="ECO:0000256" key="2">
    <source>
        <dbReference type="ARBA" id="ARBA00022741"/>
    </source>
</evidence>
<feature type="domain" description="Protein kinase" evidence="5">
    <location>
        <begin position="38"/>
        <end position="339"/>
    </location>
</feature>
<dbReference type="PANTHER" id="PTHR43289">
    <property type="entry name" value="MITOGEN-ACTIVATED PROTEIN KINASE KINASE KINASE 20-RELATED"/>
    <property type="match status" value="1"/>
</dbReference>
<dbReference type="Gene3D" id="1.10.510.10">
    <property type="entry name" value="Transferase(Phosphotransferase) domain 1"/>
    <property type="match status" value="1"/>
</dbReference>
<dbReference type="InterPro" id="IPR011009">
    <property type="entry name" value="Kinase-like_dom_sf"/>
</dbReference>
<dbReference type="PANTHER" id="PTHR43289:SF14">
    <property type="entry name" value="LYMPHOKINE-ACTIVATED KILLER T-CELL-ORIGINATED PROTEIN KINASE"/>
    <property type="match status" value="1"/>
</dbReference>
<sequence length="339" mass="37743">MSFDNFRTPMKNRLHSLVLGQNGGFEASPGRKITVPASPSLERLGYGTGVSVYLMERAPISGGGYRSPWAVKKVAKRFANQEHQDFSKRLLEEADILKKLEHPNIIGFRTLTKAVDGTWCLAMEKAENCLMDLIEQRLDSRAGPFPPHQIKCVGIDIARALEYLHTEKLLMHGDMKSGNILIFGDFKVAKLCDFGVAMALKEANGQAKPDQFYIGTQAWSAPEVIDMDGSFENDEAVITCKADIFSYGLTIWEMLSLCVPHADLLQDEEEDEEDDEKSYGSDCPDLAYQEALGTRPPLPDVPEVPDYSTAIAVFIATTEYDPEKRPLASEVMNIWNLSN</sequence>
<dbReference type="OrthoDB" id="4062651at2759"/>
<keyword evidence="1" id="KW-0808">Transferase</keyword>
<dbReference type="GO" id="GO:0005524">
    <property type="term" value="F:ATP binding"/>
    <property type="evidence" value="ECO:0007669"/>
    <property type="project" value="UniProtKB-KW"/>
</dbReference>
<dbReference type="STRING" id="35525.A0A162PGF9"/>
<reference evidence="6 7" key="1">
    <citation type="submission" date="2016-03" db="EMBL/GenBank/DDBJ databases">
        <title>EvidentialGene: Evidence-directed Construction of Genes on Genomes.</title>
        <authorList>
            <person name="Gilbert D.G."/>
            <person name="Choi J.-H."/>
            <person name="Mockaitis K."/>
            <person name="Colbourne J."/>
            <person name="Pfrender M."/>
        </authorList>
    </citation>
    <scope>NUCLEOTIDE SEQUENCE [LARGE SCALE GENOMIC DNA]</scope>
    <source>
        <strain evidence="6 7">Xinb3</strain>
        <tissue evidence="6">Complete organism</tissue>
    </source>
</reference>
<dbReference type="SMART" id="SM00220">
    <property type="entry name" value="S_TKc"/>
    <property type="match status" value="1"/>
</dbReference>
<dbReference type="InterPro" id="IPR000719">
    <property type="entry name" value="Prot_kinase_dom"/>
</dbReference>
<dbReference type="EMBL" id="LRGB01000512">
    <property type="protein sequence ID" value="KZS18829.1"/>
    <property type="molecule type" value="Genomic_DNA"/>
</dbReference>
<dbReference type="SUPFAM" id="SSF56112">
    <property type="entry name" value="Protein kinase-like (PK-like)"/>
    <property type="match status" value="1"/>
</dbReference>
<evidence type="ECO:0000256" key="1">
    <source>
        <dbReference type="ARBA" id="ARBA00022679"/>
    </source>
</evidence>
<evidence type="ECO:0000313" key="7">
    <source>
        <dbReference type="Proteomes" id="UP000076858"/>
    </source>
</evidence>
<protein>
    <submittedName>
        <fullName evidence="6">Lymphokine-activated killer T-cell-originated protein kinase</fullName>
    </submittedName>
</protein>
<keyword evidence="4" id="KW-0067">ATP-binding</keyword>
<dbReference type="Pfam" id="PF00069">
    <property type="entry name" value="Pkinase"/>
    <property type="match status" value="1"/>
</dbReference>
<evidence type="ECO:0000313" key="6">
    <source>
        <dbReference type="EMBL" id="KZS18829.1"/>
    </source>
</evidence>
<dbReference type="Proteomes" id="UP000076858">
    <property type="component" value="Unassembled WGS sequence"/>
</dbReference>
<dbReference type="GO" id="GO:0004674">
    <property type="term" value="F:protein serine/threonine kinase activity"/>
    <property type="evidence" value="ECO:0007669"/>
    <property type="project" value="TreeGrafter"/>
</dbReference>
<keyword evidence="7" id="KW-1185">Reference proteome</keyword>
<comment type="caution">
    <text evidence="6">The sequence shown here is derived from an EMBL/GenBank/DDBJ whole genome shotgun (WGS) entry which is preliminary data.</text>
</comment>
<proteinExistence type="predicted"/>